<evidence type="ECO:0000259" key="8">
    <source>
        <dbReference type="SMART" id="SM00331"/>
    </source>
</evidence>
<feature type="transmembrane region" description="Helical" evidence="7">
    <location>
        <begin position="21"/>
        <end position="45"/>
    </location>
</feature>
<evidence type="ECO:0000256" key="4">
    <source>
        <dbReference type="ARBA" id="ARBA00022801"/>
    </source>
</evidence>
<dbReference type="AlphaFoldDB" id="A0A1W1VBH2"/>
<dbReference type="SMART" id="SM00331">
    <property type="entry name" value="PP2C_SIG"/>
    <property type="match status" value="1"/>
</dbReference>
<keyword evidence="10" id="KW-1185">Reference proteome</keyword>
<dbReference type="InterPro" id="IPR001932">
    <property type="entry name" value="PPM-type_phosphatase-like_dom"/>
</dbReference>
<dbReference type="InterPro" id="IPR036457">
    <property type="entry name" value="PPM-type-like_dom_sf"/>
</dbReference>
<evidence type="ECO:0000256" key="5">
    <source>
        <dbReference type="ARBA" id="ARBA00022989"/>
    </source>
</evidence>
<dbReference type="Pfam" id="PF02743">
    <property type="entry name" value="dCache_1"/>
    <property type="match status" value="1"/>
</dbReference>
<dbReference type="RefSeq" id="WP_084053095.1">
    <property type="nucleotide sequence ID" value="NZ_FWWT01000017.1"/>
</dbReference>
<reference evidence="9 10" key="1">
    <citation type="submission" date="2017-04" db="EMBL/GenBank/DDBJ databases">
        <authorList>
            <person name="Afonso C.L."/>
            <person name="Miller P.J."/>
            <person name="Scott M.A."/>
            <person name="Spackman E."/>
            <person name="Goraichik I."/>
            <person name="Dimitrov K.M."/>
            <person name="Suarez D.L."/>
            <person name="Swayne D.E."/>
        </authorList>
    </citation>
    <scope>NUCLEOTIDE SEQUENCE [LARGE SCALE GENOMIC DNA]</scope>
    <source>
        <strain evidence="9 10">DSM 11270</strain>
    </source>
</reference>
<evidence type="ECO:0000256" key="6">
    <source>
        <dbReference type="ARBA" id="ARBA00023136"/>
    </source>
</evidence>
<evidence type="ECO:0000256" key="1">
    <source>
        <dbReference type="ARBA" id="ARBA00004651"/>
    </source>
</evidence>
<keyword evidence="3 7" id="KW-0812">Transmembrane</keyword>
<gene>
    <name evidence="9" type="ORF">SAMN00017405_1300</name>
</gene>
<dbReference type="GO" id="GO:0016791">
    <property type="term" value="F:phosphatase activity"/>
    <property type="evidence" value="ECO:0007669"/>
    <property type="project" value="TreeGrafter"/>
</dbReference>
<comment type="subcellular location">
    <subcellularLocation>
        <location evidence="1">Cell membrane</location>
        <topology evidence="1">Multi-pass membrane protein</topology>
    </subcellularLocation>
</comment>
<dbReference type="SMR" id="A0A1W1VBH2"/>
<dbReference type="Gene3D" id="3.30.450.20">
    <property type="entry name" value="PAS domain"/>
    <property type="match status" value="1"/>
</dbReference>
<dbReference type="EMBL" id="FWWT01000017">
    <property type="protein sequence ID" value="SMB90324.1"/>
    <property type="molecule type" value="Genomic_DNA"/>
</dbReference>
<dbReference type="GO" id="GO:0005886">
    <property type="term" value="C:plasma membrane"/>
    <property type="evidence" value="ECO:0007669"/>
    <property type="project" value="UniProtKB-SubCell"/>
</dbReference>
<feature type="domain" description="PPM-type phosphatase" evidence="8">
    <location>
        <begin position="385"/>
        <end position="613"/>
    </location>
</feature>
<keyword evidence="2" id="KW-1003">Cell membrane</keyword>
<dbReference type="PANTHER" id="PTHR43156">
    <property type="entry name" value="STAGE II SPORULATION PROTEIN E-RELATED"/>
    <property type="match status" value="1"/>
</dbReference>
<proteinExistence type="predicted"/>
<accession>A0A1W1VBH2</accession>
<keyword evidence="6 7" id="KW-0472">Membrane</keyword>
<evidence type="ECO:0000313" key="9">
    <source>
        <dbReference type="EMBL" id="SMB90324.1"/>
    </source>
</evidence>
<dbReference type="Proteomes" id="UP000192731">
    <property type="component" value="Unassembled WGS sequence"/>
</dbReference>
<keyword evidence="4" id="KW-0378">Hydrolase</keyword>
<dbReference type="Gene3D" id="3.60.40.10">
    <property type="entry name" value="PPM-type phosphatase domain"/>
    <property type="match status" value="1"/>
</dbReference>
<dbReference type="OrthoDB" id="9763484at2"/>
<sequence length="619" mass="70626">MPKIKEGSKDVNYKLFDNNSLRIIILASIIIISAVIVTGGISYVITKNAVIEKLQNRDLFYIAQSITAKVDARIEKAQETSQVLAKDSIIKEWIQGKEKDEEKGILAKKRIAEVVKDHDYDSSFIVSNLTYNYWTEDGKLIDVMSKDDEDDSWFFDVLENNEPISISLDYNNERKNTFAFMNALMMDKEEILAVVGIGIDFKDISEQFKSYKFGEKSNMWLIDKIGNIYISEDTHHLDKNISNFLPHKIINSDNFSFDQGDNSAKVIDYKNADGITYDLIFQKLESTDWGLILQIPREESIAFIDSIKINTLIACLITIFLLVIMFYLISNKIANPYKRAIELNREMEQIVKERTLELKEKNQNIIDSIEYARMIQESILPSPKEMDTIFKENFIFWKPRDIVGGDFYYTKIFESGSIVIIGDCTGHGVPGALMTMTVNSILNYIIDEESIKNPGNILSKLNIHLKQTLYGRSTNSDIDDGLDAGIVYIGGAGECIFAGARISLLINNKDKFEVLEADKKGIGYKNTPDNYDFKNQNFNPQKGDIIYMTTDGYIHQNGGEKDFSLGKTKFMEILQEVYEYELSEQKLTLEEKLLSYMGENPQRDDIAVIGFKPPIVKRG</sequence>
<dbReference type="InterPro" id="IPR033479">
    <property type="entry name" value="dCache_1"/>
</dbReference>
<feature type="transmembrane region" description="Helical" evidence="7">
    <location>
        <begin position="309"/>
        <end position="329"/>
    </location>
</feature>
<name>A0A1W1VBH2_DESTI</name>
<organism evidence="9 10">
    <name type="scientific">Desulfonispora thiosulfatigenes DSM 11270</name>
    <dbReference type="NCBI Taxonomy" id="656914"/>
    <lineage>
        <taxon>Bacteria</taxon>
        <taxon>Bacillati</taxon>
        <taxon>Bacillota</taxon>
        <taxon>Clostridia</taxon>
        <taxon>Eubacteriales</taxon>
        <taxon>Peptococcaceae</taxon>
        <taxon>Desulfonispora</taxon>
    </lineage>
</organism>
<evidence type="ECO:0000256" key="7">
    <source>
        <dbReference type="SAM" id="Phobius"/>
    </source>
</evidence>
<dbReference type="Pfam" id="PF07228">
    <property type="entry name" value="SpoIIE"/>
    <property type="match status" value="1"/>
</dbReference>
<keyword evidence="5 7" id="KW-1133">Transmembrane helix</keyword>
<dbReference type="STRING" id="656914.SAMN00017405_1300"/>
<dbReference type="PANTHER" id="PTHR43156:SF9">
    <property type="entry name" value="HAMP DOMAIN-CONTAINING PROTEIN"/>
    <property type="match status" value="1"/>
</dbReference>
<evidence type="ECO:0000256" key="2">
    <source>
        <dbReference type="ARBA" id="ARBA00022475"/>
    </source>
</evidence>
<evidence type="ECO:0000256" key="3">
    <source>
        <dbReference type="ARBA" id="ARBA00022692"/>
    </source>
</evidence>
<protein>
    <submittedName>
        <fullName evidence="9">Serine phosphatase RsbU, regulator of sigma subunit</fullName>
    </submittedName>
</protein>
<dbReference type="InterPro" id="IPR052016">
    <property type="entry name" value="Bact_Sigma-Reg"/>
</dbReference>
<evidence type="ECO:0000313" key="10">
    <source>
        <dbReference type="Proteomes" id="UP000192731"/>
    </source>
</evidence>